<gene>
    <name evidence="11" type="primary">ORF62536</name>
</gene>
<feature type="compositionally biased region" description="Acidic residues" evidence="9">
    <location>
        <begin position="47"/>
        <end position="72"/>
    </location>
</feature>
<comment type="catalytic activity">
    <reaction evidence="8">
        <text>L-seryl-[protein] + ATP = O-phospho-L-seryl-[protein] + ADP + H(+)</text>
        <dbReference type="Rhea" id="RHEA:17989"/>
        <dbReference type="Rhea" id="RHEA-COMP:9863"/>
        <dbReference type="Rhea" id="RHEA-COMP:11604"/>
        <dbReference type="ChEBI" id="CHEBI:15378"/>
        <dbReference type="ChEBI" id="CHEBI:29999"/>
        <dbReference type="ChEBI" id="CHEBI:30616"/>
        <dbReference type="ChEBI" id="CHEBI:83421"/>
        <dbReference type="ChEBI" id="CHEBI:456216"/>
        <dbReference type="EC" id="2.7.11.1"/>
    </reaction>
</comment>
<comment type="catalytic activity">
    <reaction evidence="7">
        <text>L-threonyl-[protein] + ATP = O-phospho-L-threonyl-[protein] + ADP + H(+)</text>
        <dbReference type="Rhea" id="RHEA:46608"/>
        <dbReference type="Rhea" id="RHEA-COMP:11060"/>
        <dbReference type="Rhea" id="RHEA-COMP:11605"/>
        <dbReference type="ChEBI" id="CHEBI:15378"/>
        <dbReference type="ChEBI" id="CHEBI:30013"/>
        <dbReference type="ChEBI" id="CHEBI:30616"/>
        <dbReference type="ChEBI" id="CHEBI:61977"/>
        <dbReference type="ChEBI" id="CHEBI:456216"/>
        <dbReference type="EC" id="2.7.11.1"/>
    </reaction>
</comment>
<keyword evidence="3" id="KW-0808">Transferase</keyword>
<evidence type="ECO:0000256" key="2">
    <source>
        <dbReference type="ARBA" id="ARBA00022527"/>
    </source>
</evidence>
<evidence type="ECO:0000256" key="7">
    <source>
        <dbReference type="ARBA" id="ARBA00047899"/>
    </source>
</evidence>
<name>A0A0B6ZI68_9EUPU</name>
<dbReference type="GO" id="GO:0004674">
    <property type="term" value="F:protein serine/threonine kinase activity"/>
    <property type="evidence" value="ECO:0007669"/>
    <property type="project" value="UniProtKB-KW"/>
</dbReference>
<evidence type="ECO:0000256" key="8">
    <source>
        <dbReference type="ARBA" id="ARBA00048679"/>
    </source>
</evidence>
<feature type="compositionally biased region" description="Acidic residues" evidence="9">
    <location>
        <begin position="1"/>
        <end position="39"/>
    </location>
</feature>
<reference evidence="11" key="1">
    <citation type="submission" date="2014-12" db="EMBL/GenBank/DDBJ databases">
        <title>Insight into the proteome of Arion vulgaris.</title>
        <authorList>
            <person name="Aradska J."/>
            <person name="Bulat T."/>
            <person name="Smidak R."/>
            <person name="Sarate P."/>
            <person name="Gangsoo J."/>
            <person name="Sialana F."/>
            <person name="Bilban M."/>
            <person name="Lubec G."/>
        </authorList>
    </citation>
    <scope>NUCLEOTIDE SEQUENCE</scope>
    <source>
        <tissue evidence="11">Skin</tissue>
    </source>
</reference>
<keyword evidence="5" id="KW-0418">Kinase</keyword>
<proteinExistence type="predicted"/>
<dbReference type="Gene3D" id="3.10.20.90">
    <property type="entry name" value="Phosphatidylinositol 3-kinase Catalytic Subunit, Chain A, domain 1"/>
    <property type="match status" value="1"/>
</dbReference>
<sequence>DNDIDDDDGGYIDDSGDNDNNDDGGDEGNNDEDNDDDNDANDKNGGDNDDDNDDDGDNDDENEENVAEDETSGPEQTLETYETAADSPAESKFDDSSDKPRNMVLRLRNEKRELNDIRFDYKVGQDTSDSVSRELVEAGLVDGRDMIVVAANLQKMVDKADLTSITFALNSGCGPNEAPDDKALIGFAQLTITDS</sequence>
<evidence type="ECO:0000313" key="11">
    <source>
        <dbReference type="EMBL" id="CEK67420.1"/>
    </source>
</evidence>
<evidence type="ECO:0000256" key="9">
    <source>
        <dbReference type="SAM" id="MobiDB-lite"/>
    </source>
</evidence>
<accession>A0A0B6ZI68</accession>
<keyword evidence="2" id="KW-0723">Serine/threonine-protein kinase</keyword>
<evidence type="ECO:0000256" key="3">
    <source>
        <dbReference type="ARBA" id="ARBA00022679"/>
    </source>
</evidence>
<dbReference type="EC" id="2.7.11.1" evidence="1"/>
<dbReference type="Pfam" id="PF12202">
    <property type="entry name" value="OSR1_C"/>
    <property type="match status" value="1"/>
</dbReference>
<protein>
    <recommendedName>
        <fullName evidence="1">non-specific serine/threonine protein kinase</fullName>
        <ecNumber evidence="1">2.7.11.1</ecNumber>
    </recommendedName>
</protein>
<dbReference type="GO" id="GO:0005524">
    <property type="term" value="F:ATP binding"/>
    <property type="evidence" value="ECO:0007669"/>
    <property type="project" value="UniProtKB-KW"/>
</dbReference>
<dbReference type="InterPro" id="IPR024678">
    <property type="entry name" value="Kinase_OSR1/WNK_CCT"/>
</dbReference>
<evidence type="ECO:0000256" key="1">
    <source>
        <dbReference type="ARBA" id="ARBA00012513"/>
    </source>
</evidence>
<evidence type="ECO:0000256" key="5">
    <source>
        <dbReference type="ARBA" id="ARBA00022777"/>
    </source>
</evidence>
<dbReference type="AlphaFoldDB" id="A0A0B6ZI68"/>
<evidence type="ECO:0000259" key="10">
    <source>
        <dbReference type="Pfam" id="PF12202"/>
    </source>
</evidence>
<dbReference type="EMBL" id="HACG01020555">
    <property type="protein sequence ID" value="CEK67420.1"/>
    <property type="molecule type" value="Transcribed_RNA"/>
</dbReference>
<evidence type="ECO:0000256" key="6">
    <source>
        <dbReference type="ARBA" id="ARBA00022840"/>
    </source>
</evidence>
<organism evidence="11">
    <name type="scientific">Arion vulgaris</name>
    <dbReference type="NCBI Taxonomy" id="1028688"/>
    <lineage>
        <taxon>Eukaryota</taxon>
        <taxon>Metazoa</taxon>
        <taxon>Spiralia</taxon>
        <taxon>Lophotrochozoa</taxon>
        <taxon>Mollusca</taxon>
        <taxon>Gastropoda</taxon>
        <taxon>Heterobranchia</taxon>
        <taxon>Euthyneura</taxon>
        <taxon>Panpulmonata</taxon>
        <taxon>Eupulmonata</taxon>
        <taxon>Stylommatophora</taxon>
        <taxon>Helicina</taxon>
        <taxon>Arionoidea</taxon>
        <taxon>Arionidae</taxon>
        <taxon>Arion</taxon>
    </lineage>
</organism>
<feature type="domain" description="Serine/threonine-protein kinase OSR1/WNK CCT" evidence="10">
    <location>
        <begin position="102"/>
        <end position="158"/>
    </location>
</feature>
<keyword evidence="6" id="KW-0067">ATP-binding</keyword>
<feature type="compositionally biased region" description="Basic and acidic residues" evidence="9">
    <location>
        <begin position="89"/>
        <end position="102"/>
    </location>
</feature>
<dbReference type="FunFam" id="3.10.20.90:FF:000043">
    <property type="entry name" value="serine/threonine-protein kinase OSR1 isoform X1"/>
    <property type="match status" value="1"/>
</dbReference>
<evidence type="ECO:0000256" key="4">
    <source>
        <dbReference type="ARBA" id="ARBA00022741"/>
    </source>
</evidence>
<feature type="non-terminal residue" evidence="11">
    <location>
        <position position="1"/>
    </location>
</feature>
<feature type="region of interest" description="Disordered" evidence="9">
    <location>
        <begin position="1"/>
        <end position="102"/>
    </location>
</feature>
<keyword evidence="4" id="KW-0547">Nucleotide-binding</keyword>